<dbReference type="EMBL" id="AFXP01000014">
    <property type="protein sequence ID" value="EHG15964.1"/>
    <property type="molecule type" value="Genomic_DNA"/>
</dbReference>
<organism evidence="1 2">
    <name type="scientific">Prevotella histicola F0411</name>
    <dbReference type="NCBI Taxonomy" id="857291"/>
    <lineage>
        <taxon>Bacteria</taxon>
        <taxon>Pseudomonadati</taxon>
        <taxon>Bacteroidota</taxon>
        <taxon>Bacteroidia</taxon>
        <taxon>Bacteroidales</taxon>
        <taxon>Prevotellaceae</taxon>
        <taxon>Prevotella</taxon>
    </lineage>
</organism>
<name>G6AHG3_9BACT</name>
<gene>
    <name evidence="1" type="ORF">HMPREF9138_01540</name>
</gene>
<dbReference type="AlphaFoldDB" id="G6AHG3"/>
<comment type="caution">
    <text evidence="1">The sequence shown here is derived from an EMBL/GenBank/DDBJ whole genome shotgun (WGS) entry which is preliminary data.</text>
</comment>
<evidence type="ECO:0000313" key="1">
    <source>
        <dbReference type="EMBL" id="EHG15964.1"/>
    </source>
</evidence>
<sequence>MYNVKKIHNLKIEHALLKCKRRPFTVPFITY</sequence>
<protein>
    <submittedName>
        <fullName evidence="1">Uncharacterized protein</fullName>
    </submittedName>
</protein>
<reference evidence="1 2" key="1">
    <citation type="submission" date="2011-10" db="EMBL/GenBank/DDBJ databases">
        <title>The Genome Sequence of Prevotella histicola F0411.</title>
        <authorList>
            <consortium name="The Broad Institute Genome Sequencing Platform"/>
            <person name="Earl A."/>
            <person name="Ward D."/>
            <person name="Feldgarden M."/>
            <person name="Gevers D."/>
            <person name="Izard J."/>
            <person name="Ganesan A."/>
            <person name="Blanton J.M."/>
            <person name="Baranova O.V."/>
            <person name="Tanner A.C."/>
            <person name="Mathney J.M.J."/>
            <person name="Dewhirst F.E."/>
            <person name="Young S.K."/>
            <person name="Zeng Q."/>
            <person name="Gargeya S."/>
            <person name="Fitzgerald M."/>
            <person name="Haas B."/>
            <person name="Abouelleil A."/>
            <person name="Alvarado L."/>
            <person name="Arachchi H.M."/>
            <person name="Berlin A."/>
            <person name="Brown A."/>
            <person name="Chapman S.B."/>
            <person name="Chen Z."/>
            <person name="Dunbar C."/>
            <person name="Freedman E."/>
            <person name="Gearin G."/>
            <person name="Gellesch M."/>
            <person name="Goldberg J."/>
            <person name="Griggs A."/>
            <person name="Gujja S."/>
            <person name="Heiman D."/>
            <person name="Howarth C."/>
            <person name="Larson L."/>
            <person name="Lui A."/>
            <person name="MacDonald P.J.P."/>
            <person name="Montmayeur A."/>
            <person name="Murphy C."/>
            <person name="Neiman D."/>
            <person name="Pearson M."/>
            <person name="Priest M."/>
            <person name="Roberts A."/>
            <person name="Saif S."/>
            <person name="Shea T."/>
            <person name="Shenoy N."/>
            <person name="Sisk P."/>
            <person name="Stolte C."/>
            <person name="Sykes S."/>
            <person name="Wortman J."/>
            <person name="Nusbaum C."/>
            <person name="Birren B."/>
        </authorList>
    </citation>
    <scope>NUCLEOTIDE SEQUENCE [LARGE SCALE GENOMIC DNA]</scope>
    <source>
        <strain evidence="1 2">F0411</strain>
    </source>
</reference>
<accession>G6AHG3</accession>
<dbReference type="Proteomes" id="UP000004597">
    <property type="component" value="Unassembled WGS sequence"/>
</dbReference>
<keyword evidence="2" id="KW-1185">Reference proteome</keyword>
<proteinExistence type="predicted"/>
<dbReference type="HOGENOM" id="CLU_3397898_0_0_10"/>
<evidence type="ECO:0000313" key="2">
    <source>
        <dbReference type="Proteomes" id="UP000004597"/>
    </source>
</evidence>